<keyword evidence="5" id="KW-1185">Reference proteome</keyword>
<feature type="region of interest" description="Disordered" evidence="2">
    <location>
        <begin position="212"/>
        <end position="235"/>
    </location>
</feature>
<evidence type="ECO:0000256" key="1">
    <source>
        <dbReference type="SAM" id="Coils"/>
    </source>
</evidence>
<feature type="domain" description="WW" evidence="3">
    <location>
        <begin position="720"/>
        <end position="753"/>
    </location>
</feature>
<feature type="region of interest" description="Disordered" evidence="2">
    <location>
        <begin position="1"/>
        <end position="29"/>
    </location>
</feature>
<keyword evidence="1" id="KW-0175">Coiled coil</keyword>
<gene>
    <name evidence="4" type="ORF">Ae201684_014651</name>
</gene>
<dbReference type="InterPro" id="IPR036020">
    <property type="entry name" value="WW_dom_sf"/>
</dbReference>
<dbReference type="Pfam" id="PF00397">
    <property type="entry name" value="WW"/>
    <property type="match status" value="2"/>
</dbReference>
<sequence length="784" mass="89768">MVAVEDAKCRRETKRRSRRRMQQSLSPLPDASRNKAMVVHLRQLFALLCLGGDSVSGSAYPSVALSASLAQDGKATWSRAVPQLVLQLQHASKYGVDPTNALDRLVQAATLLLVFYLSCEPAFASLLVLQDVVSALVRECFRFHAPPHATSGASHEETGAMDPTVGVDFLWYTNASLCRDLIARRQLDFILPLGAESMLFLLHETPLPRHEVDESDAKHSWQQRPPSPSYSPRKSPPLASIFHCAADDTPPEQDALALPRWIAQSWQYQRHLIVRTLVCLVQVCAAPSHAQESRRLVQDGAIEALAYLSLPPARRVPFDAAIPADMEALLDPEFQCRLARHGLSSVKTVELERVFLGQHVDVAPAVHKQCRAALGSILEARKRQLETLEARHKARHVALDRLAPLEKRLEATKYLRPPPQQQQRLTKGQVVAWIRHANHVMRHLLSSLDLVRATGVSETSLQAWFALVESQRESAALQRQQEQFLARQNQRIDSERLAMAGEDKPFESEGERKRRLDAKTRQLEMLKEAELAANRRHVERIKERQAEDRERLAMTREDIYIPQKKKEEAAANALALEEERIEKLRIQIRDERRRQVEERGMRLEDQLARQIRRQRWDDEEIALKARMARAALELTQMRHEDAYAKKTWKILDERAADERLNAKLAERKRQRAEERRKRRQVEHPELYAKEWEKVQDAPGVFYFYNNVTGEATWINPMLRKPGVDPWLEMQDDDGKTYFWNAVTGESSWTHPSVASTWIECKTDDTGLTYYFNAATGESVWEKPE</sequence>
<reference evidence="4 5" key="1">
    <citation type="submission" date="2019-07" db="EMBL/GenBank/DDBJ databases">
        <title>Genomics analysis of Aphanomyces spp. identifies a new class of oomycete effector associated with host adaptation.</title>
        <authorList>
            <person name="Gaulin E."/>
        </authorList>
    </citation>
    <scope>NUCLEOTIDE SEQUENCE [LARGE SCALE GENOMIC DNA]</scope>
    <source>
        <strain evidence="4 5">ATCC 201684</strain>
    </source>
</reference>
<feature type="coiled-coil region" evidence="1">
    <location>
        <begin position="655"/>
        <end position="682"/>
    </location>
</feature>
<evidence type="ECO:0000259" key="3">
    <source>
        <dbReference type="PROSITE" id="PS50020"/>
    </source>
</evidence>
<feature type="domain" description="WW" evidence="3">
    <location>
        <begin position="691"/>
        <end position="718"/>
    </location>
</feature>
<dbReference type="EMBL" id="VJMJ01000198">
    <property type="protein sequence ID" value="KAF0727394.1"/>
    <property type="molecule type" value="Genomic_DNA"/>
</dbReference>
<evidence type="ECO:0000313" key="5">
    <source>
        <dbReference type="Proteomes" id="UP000481153"/>
    </source>
</evidence>
<feature type="compositionally biased region" description="Basic and acidic residues" evidence="2">
    <location>
        <begin position="1"/>
        <end position="10"/>
    </location>
</feature>
<proteinExistence type="predicted"/>
<dbReference type="SUPFAM" id="SSF51045">
    <property type="entry name" value="WW domain"/>
    <property type="match status" value="3"/>
</dbReference>
<evidence type="ECO:0000313" key="4">
    <source>
        <dbReference type="EMBL" id="KAF0727394.1"/>
    </source>
</evidence>
<dbReference type="CDD" id="cd00201">
    <property type="entry name" value="WW"/>
    <property type="match status" value="2"/>
</dbReference>
<dbReference type="PROSITE" id="PS50020">
    <property type="entry name" value="WW_DOMAIN_2"/>
    <property type="match status" value="3"/>
</dbReference>
<accession>A0A6G0WJK4</accession>
<feature type="coiled-coil region" evidence="1">
    <location>
        <begin position="567"/>
        <end position="613"/>
    </location>
</feature>
<dbReference type="Proteomes" id="UP000481153">
    <property type="component" value="Unassembled WGS sequence"/>
</dbReference>
<organism evidence="4 5">
    <name type="scientific">Aphanomyces euteiches</name>
    <dbReference type="NCBI Taxonomy" id="100861"/>
    <lineage>
        <taxon>Eukaryota</taxon>
        <taxon>Sar</taxon>
        <taxon>Stramenopiles</taxon>
        <taxon>Oomycota</taxon>
        <taxon>Saprolegniomycetes</taxon>
        <taxon>Saprolegniales</taxon>
        <taxon>Verrucalvaceae</taxon>
        <taxon>Aphanomyces</taxon>
    </lineage>
</organism>
<feature type="compositionally biased region" description="Basic residues" evidence="2">
    <location>
        <begin position="11"/>
        <end position="21"/>
    </location>
</feature>
<dbReference type="VEuPathDB" id="FungiDB:AeMF1_017207"/>
<dbReference type="InterPro" id="IPR001202">
    <property type="entry name" value="WW_dom"/>
</dbReference>
<dbReference type="AlphaFoldDB" id="A0A6G0WJK4"/>
<protein>
    <recommendedName>
        <fullName evidence="3">WW domain-containing protein</fullName>
    </recommendedName>
</protein>
<dbReference type="SMART" id="SM00456">
    <property type="entry name" value="WW"/>
    <property type="match status" value="3"/>
</dbReference>
<comment type="caution">
    <text evidence="4">The sequence shown here is derived from an EMBL/GenBank/DDBJ whole genome shotgun (WGS) entry which is preliminary data.</text>
</comment>
<evidence type="ECO:0000256" key="2">
    <source>
        <dbReference type="SAM" id="MobiDB-lite"/>
    </source>
</evidence>
<dbReference type="PROSITE" id="PS01159">
    <property type="entry name" value="WW_DOMAIN_1"/>
    <property type="match status" value="1"/>
</dbReference>
<feature type="domain" description="WW" evidence="3">
    <location>
        <begin position="751"/>
        <end position="784"/>
    </location>
</feature>
<dbReference type="Gene3D" id="2.20.70.10">
    <property type="match status" value="3"/>
</dbReference>
<name>A0A6G0WJK4_9STRA</name>